<comment type="caution">
    <text evidence="6">The sequence shown here is derived from an EMBL/GenBank/DDBJ whole genome shotgun (WGS) entry which is preliminary data.</text>
</comment>
<dbReference type="GO" id="GO:0003677">
    <property type="term" value="F:DNA binding"/>
    <property type="evidence" value="ECO:0007669"/>
    <property type="project" value="UniProtKB-KW"/>
</dbReference>
<evidence type="ECO:0000256" key="1">
    <source>
        <dbReference type="ARBA" id="ARBA00023015"/>
    </source>
</evidence>
<evidence type="ECO:0000313" key="7">
    <source>
        <dbReference type="Proteomes" id="UP000460715"/>
    </source>
</evidence>
<dbReference type="InterPro" id="IPR039418">
    <property type="entry name" value="LexA-like"/>
</dbReference>
<gene>
    <name evidence="6" type="ORF">E0493_10190</name>
</gene>
<evidence type="ECO:0000259" key="5">
    <source>
        <dbReference type="Pfam" id="PF00717"/>
    </source>
</evidence>
<evidence type="ECO:0000256" key="3">
    <source>
        <dbReference type="ARBA" id="ARBA00023163"/>
    </source>
</evidence>
<dbReference type="PANTHER" id="PTHR40661:SF3">
    <property type="entry name" value="FELS-1 PROPHAGE TRANSCRIPTIONAL REGULATOR"/>
    <property type="match status" value="1"/>
</dbReference>
<dbReference type="SUPFAM" id="SSF51306">
    <property type="entry name" value="LexA/Signal peptidase"/>
    <property type="match status" value="1"/>
</dbReference>
<keyword evidence="3" id="KW-0804">Transcription</keyword>
<dbReference type="AlphaFoldDB" id="A0A845BC63"/>
<accession>A0A845BC63</accession>
<keyword evidence="7" id="KW-1185">Reference proteome</keyword>
<dbReference type="OrthoDB" id="9792157at2"/>
<name>A0A845BC63_9PROT</name>
<dbReference type="InterPro" id="IPR036286">
    <property type="entry name" value="LexA/Signal_pep-like_sf"/>
</dbReference>
<keyword evidence="1" id="KW-0805">Transcription regulation</keyword>
<dbReference type="RefSeq" id="WP_160936841.1">
    <property type="nucleotide sequence ID" value="NZ_SNVJ01000007.1"/>
</dbReference>
<evidence type="ECO:0000256" key="2">
    <source>
        <dbReference type="ARBA" id="ARBA00023125"/>
    </source>
</evidence>
<keyword evidence="2" id="KW-0238">DNA-binding</keyword>
<dbReference type="Proteomes" id="UP000460715">
    <property type="component" value="Unassembled WGS sequence"/>
</dbReference>
<dbReference type="EMBL" id="SNVJ01000007">
    <property type="protein sequence ID" value="MXP63716.1"/>
    <property type="molecule type" value="Genomic_DNA"/>
</dbReference>
<sequence length="215" mass="23079">MRHDDIWRAVDALAAEHGLSPSGLARKAGLDPTAFNPSKRAGTDGRARWPSTESIAKILAATGTDMESFASLVSGAPALNSAGRIPPGRRIPLIGLAQAGSDGFFDDGGYPVGGGWDEISTPEFADPNAYALEISGESMEPVFRDGDLVIVSPNSPVRRGDRVVARTNRGEVMAKELIRQSARRIELASLNPAHPNYSFDLSEVTWMHRIVWASQ</sequence>
<protein>
    <submittedName>
        <fullName evidence="6">Helix-turn-helix transcriptional regulator</fullName>
    </submittedName>
</protein>
<evidence type="ECO:0000313" key="6">
    <source>
        <dbReference type="EMBL" id="MXP63716.1"/>
    </source>
</evidence>
<evidence type="ECO:0000256" key="4">
    <source>
        <dbReference type="SAM" id="MobiDB-lite"/>
    </source>
</evidence>
<dbReference type="Pfam" id="PF00717">
    <property type="entry name" value="Peptidase_S24"/>
    <property type="match status" value="1"/>
</dbReference>
<feature type="region of interest" description="Disordered" evidence="4">
    <location>
        <begin position="24"/>
        <end position="47"/>
    </location>
</feature>
<organism evidence="6 7">
    <name type="scientific">Teichococcus coralli</name>
    <dbReference type="NCBI Taxonomy" id="2545983"/>
    <lineage>
        <taxon>Bacteria</taxon>
        <taxon>Pseudomonadati</taxon>
        <taxon>Pseudomonadota</taxon>
        <taxon>Alphaproteobacteria</taxon>
        <taxon>Acetobacterales</taxon>
        <taxon>Roseomonadaceae</taxon>
        <taxon>Roseomonas</taxon>
    </lineage>
</organism>
<dbReference type="Gene3D" id="2.10.109.10">
    <property type="entry name" value="Umud Fragment, subunit A"/>
    <property type="match status" value="1"/>
</dbReference>
<reference evidence="6 7" key="1">
    <citation type="submission" date="2019-03" db="EMBL/GenBank/DDBJ databases">
        <title>Roseomonas sp. a novel Roseomonas species isolated from Sea whip Gorgonian.</title>
        <authorList>
            <person name="Li F."/>
            <person name="Pan X."/>
            <person name="Huang S."/>
            <person name="Li Z."/>
            <person name="Meng B."/>
        </authorList>
    </citation>
    <scope>NUCLEOTIDE SEQUENCE [LARGE SCALE GENOMIC DNA]</scope>
    <source>
        <strain evidence="6 7">M0104</strain>
    </source>
</reference>
<dbReference type="InterPro" id="IPR015927">
    <property type="entry name" value="Peptidase_S24_S26A/B/C"/>
</dbReference>
<feature type="domain" description="Peptidase S24/S26A/S26B/S26C" evidence="5">
    <location>
        <begin position="92"/>
        <end position="210"/>
    </location>
</feature>
<dbReference type="CDD" id="cd06529">
    <property type="entry name" value="S24_LexA-like"/>
    <property type="match status" value="1"/>
</dbReference>
<dbReference type="PANTHER" id="PTHR40661">
    <property type="match status" value="1"/>
</dbReference>
<proteinExistence type="predicted"/>